<reference evidence="3" key="1">
    <citation type="submission" date="2009-11" db="EMBL/GenBank/DDBJ databases">
        <title>The complete genome of Sulfurospirillum deleyianum DSM 6946.</title>
        <authorList>
            <consortium name="US DOE Joint Genome Institute (JGI-PGF)"/>
            <person name="Lucas S."/>
            <person name="Copeland A."/>
            <person name="Lapidus A."/>
            <person name="Glavina del Rio T."/>
            <person name="Dalin E."/>
            <person name="Tice H."/>
            <person name="Bruce D."/>
            <person name="Goodwin L."/>
            <person name="Pitluck S."/>
            <person name="Kyrpides N."/>
            <person name="Mavromatis K."/>
            <person name="Ivanova N."/>
            <person name="Ovchinnikova G."/>
            <person name="Munk A.C."/>
            <person name="Lu M."/>
            <person name="Brettin T."/>
            <person name="Detter J.C."/>
            <person name="Han C."/>
            <person name="Tapia R."/>
            <person name="Larimer F."/>
            <person name="Land M."/>
            <person name="Hauser L."/>
            <person name="Markowitz V."/>
            <person name="Cheng J.F."/>
            <person name="Hugenholtz P."/>
            <person name="Woyke T."/>
            <person name="Wu D."/>
            <person name="Aumann P."/>
            <person name="Schneider S."/>
            <person name="Lang E."/>
            <person name="Spring S."/>
            <person name="Klenk H.P."/>
            <person name="Eisen J.A."/>
        </authorList>
    </citation>
    <scope>NUCLEOTIDE SEQUENCE [LARGE SCALE GENOMIC DNA]</scope>
    <source>
        <strain evidence="3">ATCC 51133 / DSM 6946 / 5175</strain>
    </source>
</reference>
<accession>D1B527</accession>
<protein>
    <submittedName>
        <fullName evidence="2">Uncharacterized protein</fullName>
    </submittedName>
</protein>
<feature type="coiled-coil region" evidence="1">
    <location>
        <begin position="289"/>
        <end position="330"/>
    </location>
</feature>
<name>D1B527_SULD5</name>
<dbReference type="EMBL" id="CP001816">
    <property type="protein sequence ID" value="ACZ13197.1"/>
    <property type="molecule type" value="Genomic_DNA"/>
</dbReference>
<reference evidence="2 3" key="2">
    <citation type="journal article" date="2010" name="Stand. Genomic Sci.">
        <title>Complete genome sequence of Sulfurospirillum deleyianum type strain (5175).</title>
        <authorList>
            <person name="Sikorski J."/>
            <person name="Lapidus A."/>
            <person name="Copeland A."/>
            <person name="Glavina Del Rio T."/>
            <person name="Nolan M."/>
            <person name="Lucas S."/>
            <person name="Chen F."/>
            <person name="Tice H."/>
            <person name="Cheng J.F."/>
            <person name="Saunders E."/>
            <person name="Bruce D."/>
            <person name="Goodwin L."/>
            <person name="Pitluck S."/>
            <person name="Ovchinnikova G."/>
            <person name="Pati A."/>
            <person name="Ivanova N."/>
            <person name="Mavromatis K."/>
            <person name="Chen A."/>
            <person name="Palaniappan K."/>
            <person name="Chain P."/>
            <person name="Land M."/>
            <person name="Hauser L."/>
            <person name="Chang Y.J."/>
            <person name="Jeffries C.D."/>
            <person name="Brettin T."/>
            <person name="Detter J.C."/>
            <person name="Han C."/>
            <person name="Rohde M."/>
            <person name="Lang E."/>
            <person name="Spring S."/>
            <person name="Goker M."/>
            <person name="Bristow J."/>
            <person name="Eisen J.A."/>
            <person name="Markowitz V."/>
            <person name="Hugenholtz P."/>
            <person name="Kyrpides N.C."/>
            <person name="Klenk H.P."/>
        </authorList>
    </citation>
    <scope>NUCLEOTIDE SEQUENCE [LARGE SCALE GENOMIC DNA]</scope>
    <source>
        <strain evidence="3">ATCC 51133 / DSM 6946 / 5175</strain>
    </source>
</reference>
<organism evidence="2 3">
    <name type="scientific">Sulfurospirillum deleyianum (strain ATCC 51133 / DSM 6946 / 5175)</name>
    <dbReference type="NCBI Taxonomy" id="525898"/>
    <lineage>
        <taxon>Bacteria</taxon>
        <taxon>Pseudomonadati</taxon>
        <taxon>Campylobacterota</taxon>
        <taxon>Epsilonproteobacteria</taxon>
        <taxon>Campylobacterales</taxon>
        <taxon>Sulfurospirillaceae</taxon>
        <taxon>Sulfurospirillum</taxon>
    </lineage>
</organism>
<dbReference type="Proteomes" id="UP000002222">
    <property type="component" value="Chromosome"/>
</dbReference>
<dbReference type="AlphaFoldDB" id="D1B527"/>
<proteinExistence type="predicted"/>
<evidence type="ECO:0000256" key="1">
    <source>
        <dbReference type="SAM" id="Coils"/>
    </source>
</evidence>
<dbReference type="KEGG" id="sdl:Sdel_2185"/>
<keyword evidence="3" id="KW-1185">Reference proteome</keyword>
<dbReference type="eggNOG" id="COG3206">
    <property type="taxonomic scope" value="Bacteria"/>
</dbReference>
<dbReference type="RefSeq" id="WP_012857942.1">
    <property type="nucleotide sequence ID" value="NC_013512.1"/>
</dbReference>
<sequence length="429" mass="50195">MEESIENFENSALSLSEVEERVDHFFQNFPIEAHKIHETLYGFEDSEMVEIIALMNNCKLPKHYASYKDFLREKIIQHLELQPNDLVLFVEGGVYIKLFFQLPQNEGESSDRRACGIEPALLEQYKKQFFPNDEYKKAILDLLHFVMEENLSFRKLTPASFKRVFIPVLVNLVETVVILQTHFEELKTIRGFSFYLLRELFDDMMLLIAQDILFHFSNTDRKAIEFLSAFSVHETIDSKGNRHKPNPILDESNHAWNITTIRSTMLQHKKAKQALYDKRNALITMKKKLEALKLDQKEILQEMNAIQNHLKAIEEKIAQIHRTIDKLEESSAEEVTFSENGVETVVGRKALMAKLFKKEDTFLSEKNKTRKSAEESEMRLSNKNKEIDLWEKRYAEAKAFVESSEKNTHPLDKQYERIQRALAKTLASR</sequence>
<keyword evidence="1" id="KW-0175">Coiled coil</keyword>
<evidence type="ECO:0000313" key="2">
    <source>
        <dbReference type="EMBL" id="ACZ13197.1"/>
    </source>
</evidence>
<evidence type="ECO:0000313" key="3">
    <source>
        <dbReference type="Proteomes" id="UP000002222"/>
    </source>
</evidence>
<dbReference type="HOGENOM" id="CLU_657082_0_0_7"/>
<dbReference type="OrthoDB" id="5337730at2"/>
<gene>
    <name evidence="2" type="ordered locus">Sdel_2185</name>
</gene>